<accession>A0A840Q348</accession>
<evidence type="ECO:0000313" key="3">
    <source>
        <dbReference type="Proteomes" id="UP000584374"/>
    </source>
</evidence>
<evidence type="ECO:0000256" key="1">
    <source>
        <dbReference type="SAM" id="MobiDB-lite"/>
    </source>
</evidence>
<protein>
    <submittedName>
        <fullName evidence="2">Uncharacterized protein</fullName>
    </submittedName>
</protein>
<feature type="region of interest" description="Disordered" evidence="1">
    <location>
        <begin position="142"/>
        <end position="288"/>
    </location>
</feature>
<comment type="caution">
    <text evidence="2">The sequence shown here is derived from an EMBL/GenBank/DDBJ whole genome shotgun (WGS) entry which is preliminary data.</text>
</comment>
<feature type="compositionally biased region" description="Polar residues" evidence="1">
    <location>
        <begin position="186"/>
        <end position="204"/>
    </location>
</feature>
<sequence>MSRRDRRMGAARPWRLLRRALVVAGATVAGTSTAWLVGGGLPADAANLRPAAVADAPTGESTTPPATVGSKLSTVDVTAVGRPGPAEFSLGPLDPGKLVRSGPTDRLLATARPVTGALQDSTTQVRDVADDAVTATGDQAGTLTKSVDNGLGGLRTSLLSEETGPQPDISSIETPTPTRGAAPAVPQSSQLAEHQGSAERTTPVTERRSPEPGDSPGKPVGSRPFTLPAPPAAPGFGGTTDGQQHNNNAVGWYFAEPDRTPAFADSPTRDTARALSSAPEPQPGTTPD</sequence>
<feature type="region of interest" description="Disordered" evidence="1">
    <location>
        <begin position="83"/>
        <end position="102"/>
    </location>
</feature>
<name>A0A840Q348_9PSEU</name>
<keyword evidence="3" id="KW-1185">Reference proteome</keyword>
<feature type="compositionally biased region" description="Polar residues" evidence="1">
    <location>
        <begin position="168"/>
        <end position="177"/>
    </location>
</feature>
<dbReference type="RefSeq" id="WP_184725894.1">
    <property type="nucleotide sequence ID" value="NZ_JACHIW010000001.1"/>
</dbReference>
<reference evidence="2 3" key="1">
    <citation type="submission" date="2020-08" db="EMBL/GenBank/DDBJ databases">
        <title>Sequencing the genomes of 1000 actinobacteria strains.</title>
        <authorList>
            <person name="Klenk H.-P."/>
        </authorList>
    </citation>
    <scope>NUCLEOTIDE SEQUENCE [LARGE SCALE GENOMIC DNA]</scope>
    <source>
        <strain evidence="2 3">DSM 45584</strain>
    </source>
</reference>
<proteinExistence type="predicted"/>
<dbReference type="Proteomes" id="UP000584374">
    <property type="component" value="Unassembled WGS sequence"/>
</dbReference>
<evidence type="ECO:0000313" key="2">
    <source>
        <dbReference type="EMBL" id="MBB5154340.1"/>
    </source>
</evidence>
<dbReference type="AlphaFoldDB" id="A0A840Q348"/>
<gene>
    <name evidence="2" type="ORF">BJ970_001874</name>
</gene>
<dbReference type="EMBL" id="JACHIW010000001">
    <property type="protein sequence ID" value="MBB5154340.1"/>
    <property type="molecule type" value="Genomic_DNA"/>
</dbReference>
<organism evidence="2 3">
    <name type="scientific">Saccharopolyspora phatthalungensis</name>
    <dbReference type="NCBI Taxonomy" id="664693"/>
    <lineage>
        <taxon>Bacteria</taxon>
        <taxon>Bacillati</taxon>
        <taxon>Actinomycetota</taxon>
        <taxon>Actinomycetes</taxon>
        <taxon>Pseudonocardiales</taxon>
        <taxon>Pseudonocardiaceae</taxon>
        <taxon>Saccharopolyspora</taxon>
    </lineage>
</organism>